<dbReference type="AlphaFoldDB" id="A0AAD5V0B5"/>
<evidence type="ECO:0000313" key="3">
    <source>
        <dbReference type="Proteomes" id="UP001212997"/>
    </source>
</evidence>
<feature type="region of interest" description="Disordered" evidence="1">
    <location>
        <begin position="79"/>
        <end position="117"/>
    </location>
</feature>
<protein>
    <submittedName>
        <fullName evidence="2">Uncharacterized protein</fullName>
    </submittedName>
</protein>
<evidence type="ECO:0000313" key="2">
    <source>
        <dbReference type="EMBL" id="KAJ3482761.1"/>
    </source>
</evidence>
<sequence length="117" mass="12518">MGSSALIPQTPRYCLPSDTACLRAGSAIIYAQALNESPTREVGTLRLPSPDLIHHETLRYSLSSGPTPFPQTIVIPMAPETSSSELEARPWSNSDLEDNEDSAGEIGTSTEADDEVS</sequence>
<proteinExistence type="predicted"/>
<name>A0AAD5V0B5_9APHY</name>
<accession>A0AAD5V0B5</accession>
<dbReference type="Proteomes" id="UP001212997">
    <property type="component" value="Unassembled WGS sequence"/>
</dbReference>
<reference evidence="2" key="1">
    <citation type="submission" date="2022-07" db="EMBL/GenBank/DDBJ databases">
        <title>Genome Sequence of Physisporinus lineatus.</title>
        <authorList>
            <person name="Buettner E."/>
        </authorList>
    </citation>
    <scope>NUCLEOTIDE SEQUENCE</scope>
    <source>
        <strain evidence="2">VT162</strain>
    </source>
</reference>
<evidence type="ECO:0000256" key="1">
    <source>
        <dbReference type="SAM" id="MobiDB-lite"/>
    </source>
</evidence>
<keyword evidence="3" id="KW-1185">Reference proteome</keyword>
<gene>
    <name evidence="2" type="ORF">NLI96_g6765</name>
</gene>
<comment type="caution">
    <text evidence="2">The sequence shown here is derived from an EMBL/GenBank/DDBJ whole genome shotgun (WGS) entry which is preliminary data.</text>
</comment>
<dbReference type="EMBL" id="JANAWD010000258">
    <property type="protein sequence ID" value="KAJ3482761.1"/>
    <property type="molecule type" value="Genomic_DNA"/>
</dbReference>
<organism evidence="2 3">
    <name type="scientific">Meripilus lineatus</name>
    <dbReference type="NCBI Taxonomy" id="2056292"/>
    <lineage>
        <taxon>Eukaryota</taxon>
        <taxon>Fungi</taxon>
        <taxon>Dikarya</taxon>
        <taxon>Basidiomycota</taxon>
        <taxon>Agaricomycotina</taxon>
        <taxon>Agaricomycetes</taxon>
        <taxon>Polyporales</taxon>
        <taxon>Meripilaceae</taxon>
        <taxon>Meripilus</taxon>
    </lineage>
</organism>